<evidence type="ECO:0000313" key="3">
    <source>
        <dbReference type="Proteomes" id="UP000515913"/>
    </source>
</evidence>
<organism evidence="2 3">
    <name type="scientific">Fusobacterium hominis</name>
    <dbReference type="NCBI Taxonomy" id="2764326"/>
    <lineage>
        <taxon>Bacteria</taxon>
        <taxon>Fusobacteriati</taxon>
        <taxon>Fusobacteriota</taxon>
        <taxon>Fusobacteriia</taxon>
        <taxon>Fusobacteriales</taxon>
        <taxon>Fusobacteriaceae</taxon>
        <taxon>Fusobacterium</taxon>
    </lineage>
</organism>
<sequence>MEQENIGWNFPNSNHGKVSGISEAGIETFKGSLYSSLAREICQNSLDASLDKSKPVIVEFNLKEFNLKQDERIKELEKIFEKCREYWTDKKTLTFINKAIKVLQEEKIRVLRISDFNTTGLTGSDKIRNSCWQNLVKASGVSDKGGASGGSFGIGKSAPFACSDLRTIFYSTLDIENIRAFQGVANIVSFYKDDSLPREKRDWTQGTGYYGNIEDNSPIREIQSFGNYIRKTSGTDIFIIGFMKDESWKDEIVKAVLEGYLISVLRENLIVKVDEIEISSKTLDLLVEKYKEDVSLTYNYYQVLTSNIVPIEYNFEDLGKLSFYLDIKKDLKRSILMARSNGMKIFDKKGISSVIQFAGVCILEDEKINSYFREMETPQHNNWEADRHSNPKEAKKKRSALYKYLKDTILNKASETITDEIDAVGVGEFIPDSEDIDIKNSENTKEAILNEINTISLEKVKTYKSTGNSSKKGNYFDEIDGVGSLTDDEILNGFQPQKNNSSTSSLSSKNSGGQSGEGNDVVNEKIIVVPLKMRLMASNNINKLNFVVDRDIDKAIIEFKIAGEDRTTTPKIDEAFDSEKNILSISENKVFLNNIKEKQNNSILFTLKEKENYCMEVLIYGNKK</sequence>
<feature type="compositionally biased region" description="Low complexity" evidence="1">
    <location>
        <begin position="499"/>
        <end position="512"/>
    </location>
</feature>
<name>A0A7G9GYB5_9FUSO</name>
<protein>
    <submittedName>
        <fullName evidence="2">Uncharacterized protein</fullName>
    </submittedName>
</protein>
<dbReference type="AlphaFoldDB" id="A0A7G9GYB5"/>
<dbReference type="Proteomes" id="UP000515913">
    <property type="component" value="Chromosome"/>
</dbReference>
<evidence type="ECO:0000313" key="2">
    <source>
        <dbReference type="EMBL" id="QNM15797.1"/>
    </source>
</evidence>
<dbReference type="RefSeq" id="WP_187423092.1">
    <property type="nucleotide sequence ID" value="NZ_CP060637.1"/>
</dbReference>
<reference evidence="2 3" key="1">
    <citation type="submission" date="2020-08" db="EMBL/GenBank/DDBJ databases">
        <authorList>
            <person name="Liu C."/>
            <person name="Sun Q."/>
        </authorList>
    </citation>
    <scope>NUCLEOTIDE SEQUENCE [LARGE SCALE GENOMIC DNA]</scope>
    <source>
        <strain evidence="2 3">NSJ-57</strain>
    </source>
</reference>
<gene>
    <name evidence="2" type="ORF">H9Q81_02860</name>
</gene>
<dbReference type="EMBL" id="CP060637">
    <property type="protein sequence ID" value="QNM15797.1"/>
    <property type="molecule type" value="Genomic_DNA"/>
</dbReference>
<proteinExistence type="predicted"/>
<evidence type="ECO:0000256" key="1">
    <source>
        <dbReference type="SAM" id="MobiDB-lite"/>
    </source>
</evidence>
<accession>A0A7G9GYB5</accession>
<dbReference type="KEGG" id="fho:H9Q81_02860"/>
<feature type="region of interest" description="Disordered" evidence="1">
    <location>
        <begin position="490"/>
        <end position="519"/>
    </location>
</feature>
<keyword evidence="3" id="KW-1185">Reference proteome</keyword>